<dbReference type="InterPro" id="IPR023214">
    <property type="entry name" value="HAD_sf"/>
</dbReference>
<evidence type="ECO:0000313" key="2">
    <source>
        <dbReference type="Proteomes" id="UP000886804"/>
    </source>
</evidence>
<dbReference type="PROSITE" id="PS01229">
    <property type="entry name" value="COF_2"/>
    <property type="match status" value="1"/>
</dbReference>
<dbReference type="GO" id="GO:0016791">
    <property type="term" value="F:phosphatase activity"/>
    <property type="evidence" value="ECO:0007669"/>
    <property type="project" value="TreeGrafter"/>
</dbReference>
<dbReference type="Pfam" id="PF08282">
    <property type="entry name" value="Hydrolase_3"/>
    <property type="match status" value="1"/>
</dbReference>
<dbReference type="Gene3D" id="3.30.1240.10">
    <property type="match status" value="1"/>
</dbReference>
<gene>
    <name evidence="1" type="ORF">H9716_09530</name>
</gene>
<dbReference type="PANTHER" id="PTHR10000">
    <property type="entry name" value="PHOSPHOSERINE PHOSPHATASE"/>
    <property type="match status" value="1"/>
</dbReference>
<dbReference type="AlphaFoldDB" id="A0A9D2L8R8"/>
<name>A0A9D2L8R8_9FIRM</name>
<dbReference type="PANTHER" id="PTHR10000:SF8">
    <property type="entry name" value="HAD SUPERFAMILY HYDROLASE-LIKE, TYPE 3"/>
    <property type="match status" value="1"/>
</dbReference>
<dbReference type="GO" id="GO:0000287">
    <property type="term" value="F:magnesium ion binding"/>
    <property type="evidence" value="ECO:0007669"/>
    <property type="project" value="TreeGrafter"/>
</dbReference>
<dbReference type="Proteomes" id="UP000886804">
    <property type="component" value="Unassembled WGS sequence"/>
</dbReference>
<dbReference type="NCBIfam" id="TIGR00099">
    <property type="entry name" value="Cof-subfamily"/>
    <property type="match status" value="1"/>
</dbReference>
<sequence length="279" mass="30808">MKPIQIVAFDLDGTVLDSQKHLSDRNREALSACARRGVYIVPTTGRSASGIIPEIKNIPGIRYAITTNGGTITDLKTGEVLERQTISNTKAIRLMKMISRYHAMYDPYIKGRGISQPRFYDHMEEFGLNAVMQDMVRATRDVVPDILEYVERTGEDVEKINIFLADLKDREPLCRELEQEPDLVITSSLYNNLEINASSATKGRALMWLADYLKIDREATMALGDGGNDLSMIQAAGIGVAMVNGLEEVKAAADFITMSNDEDGVAAAVEKFVLNSKGK</sequence>
<dbReference type="SFLD" id="SFLDS00003">
    <property type="entry name" value="Haloacid_Dehalogenase"/>
    <property type="match status" value="1"/>
</dbReference>
<dbReference type="SFLD" id="SFLDG01140">
    <property type="entry name" value="C2.B:_Phosphomannomutase_and_P"/>
    <property type="match status" value="1"/>
</dbReference>
<reference evidence="1" key="1">
    <citation type="journal article" date="2021" name="PeerJ">
        <title>Extensive microbial diversity within the chicken gut microbiome revealed by metagenomics and culture.</title>
        <authorList>
            <person name="Gilroy R."/>
            <person name="Ravi A."/>
            <person name="Getino M."/>
            <person name="Pursley I."/>
            <person name="Horton D.L."/>
            <person name="Alikhan N.F."/>
            <person name="Baker D."/>
            <person name="Gharbi K."/>
            <person name="Hall N."/>
            <person name="Watson M."/>
            <person name="Adriaenssens E.M."/>
            <person name="Foster-Nyarko E."/>
            <person name="Jarju S."/>
            <person name="Secka A."/>
            <person name="Antonio M."/>
            <person name="Oren A."/>
            <person name="Chaudhuri R.R."/>
            <person name="La Ragione R."/>
            <person name="Hildebrand F."/>
            <person name="Pallen M.J."/>
        </authorList>
    </citation>
    <scope>NUCLEOTIDE SEQUENCE</scope>
    <source>
        <strain evidence="1">CHK188-4685</strain>
    </source>
</reference>
<evidence type="ECO:0000313" key="1">
    <source>
        <dbReference type="EMBL" id="HJB08083.1"/>
    </source>
</evidence>
<dbReference type="EMBL" id="DWYS01000116">
    <property type="protein sequence ID" value="HJB08083.1"/>
    <property type="molecule type" value="Genomic_DNA"/>
</dbReference>
<protein>
    <submittedName>
        <fullName evidence="1">Cof-type HAD-IIB family hydrolase</fullName>
    </submittedName>
</protein>
<organism evidence="1 2">
    <name type="scientific">Candidatus Enterocloster faecavium</name>
    <dbReference type="NCBI Taxonomy" id="2838560"/>
    <lineage>
        <taxon>Bacteria</taxon>
        <taxon>Bacillati</taxon>
        <taxon>Bacillota</taxon>
        <taxon>Clostridia</taxon>
        <taxon>Lachnospirales</taxon>
        <taxon>Lachnospiraceae</taxon>
        <taxon>Enterocloster</taxon>
    </lineage>
</organism>
<dbReference type="CDD" id="cd07516">
    <property type="entry name" value="HAD_Pase"/>
    <property type="match status" value="1"/>
</dbReference>
<dbReference type="GO" id="GO:0005829">
    <property type="term" value="C:cytosol"/>
    <property type="evidence" value="ECO:0007669"/>
    <property type="project" value="TreeGrafter"/>
</dbReference>
<dbReference type="NCBIfam" id="TIGR01484">
    <property type="entry name" value="HAD-SF-IIB"/>
    <property type="match status" value="1"/>
</dbReference>
<reference evidence="1" key="2">
    <citation type="submission" date="2021-04" db="EMBL/GenBank/DDBJ databases">
        <authorList>
            <person name="Gilroy R."/>
        </authorList>
    </citation>
    <scope>NUCLEOTIDE SEQUENCE</scope>
    <source>
        <strain evidence="1">CHK188-4685</strain>
    </source>
</reference>
<keyword evidence="1" id="KW-0378">Hydrolase</keyword>
<dbReference type="InterPro" id="IPR000150">
    <property type="entry name" value="Cof"/>
</dbReference>
<dbReference type="InterPro" id="IPR006379">
    <property type="entry name" value="HAD-SF_hydro_IIB"/>
</dbReference>
<dbReference type="SUPFAM" id="SSF56784">
    <property type="entry name" value="HAD-like"/>
    <property type="match status" value="1"/>
</dbReference>
<proteinExistence type="predicted"/>
<accession>A0A9D2L8R8</accession>
<dbReference type="Gene3D" id="3.40.50.1000">
    <property type="entry name" value="HAD superfamily/HAD-like"/>
    <property type="match status" value="1"/>
</dbReference>
<comment type="caution">
    <text evidence="1">The sequence shown here is derived from an EMBL/GenBank/DDBJ whole genome shotgun (WGS) entry which is preliminary data.</text>
</comment>
<dbReference type="InterPro" id="IPR036412">
    <property type="entry name" value="HAD-like_sf"/>
</dbReference>